<evidence type="ECO:0000313" key="1">
    <source>
        <dbReference type="EMBL" id="WWD81240.1"/>
    </source>
</evidence>
<dbReference type="RefSeq" id="WP_147802987.1">
    <property type="nucleotide sequence ID" value="NZ_CP144914.1"/>
</dbReference>
<dbReference type="Proteomes" id="UP000321816">
    <property type="component" value="Chromosome"/>
</dbReference>
<dbReference type="Pfam" id="PF10750">
    <property type="entry name" value="DUF2536"/>
    <property type="match status" value="1"/>
</dbReference>
<sequence>MILKPDAIHDKVEFFEAASLQKLEEMIQKKIDINMDLLLEVYNVQYQIVTDPKTNRTYSTASVHFKQKL</sequence>
<reference evidence="1 2" key="1">
    <citation type="submission" date="2024-01" db="EMBL/GenBank/DDBJ databases">
        <title>Complete Genome Sequence of Alkalicoccus halolimnae BZ-SZ-XJ29T, a Moderately Halophilic Bacterium Isolated from a Salt Lake.</title>
        <authorList>
            <person name="Zhao B."/>
        </authorList>
    </citation>
    <scope>NUCLEOTIDE SEQUENCE [LARGE SCALE GENOMIC DNA]</scope>
    <source>
        <strain evidence="1 2">BZ-SZ-XJ29</strain>
    </source>
</reference>
<proteinExistence type="predicted"/>
<dbReference type="KEGG" id="ahal:FTX54_006740"/>
<dbReference type="AlphaFoldDB" id="A0A5C7FAR1"/>
<dbReference type="InterPro" id="IPR019686">
    <property type="entry name" value="DUF2536"/>
</dbReference>
<keyword evidence="2" id="KW-1185">Reference proteome</keyword>
<dbReference type="EMBL" id="CP144914">
    <property type="protein sequence ID" value="WWD81240.1"/>
    <property type="molecule type" value="Genomic_DNA"/>
</dbReference>
<organism evidence="1 2">
    <name type="scientific">Alkalicoccus halolimnae</name>
    <dbReference type="NCBI Taxonomy" id="1667239"/>
    <lineage>
        <taxon>Bacteria</taxon>
        <taxon>Bacillati</taxon>
        <taxon>Bacillota</taxon>
        <taxon>Bacilli</taxon>
        <taxon>Bacillales</taxon>
        <taxon>Bacillaceae</taxon>
        <taxon>Alkalicoccus</taxon>
    </lineage>
</organism>
<evidence type="ECO:0000313" key="2">
    <source>
        <dbReference type="Proteomes" id="UP000321816"/>
    </source>
</evidence>
<gene>
    <name evidence="1" type="ORF">FTX54_006740</name>
</gene>
<dbReference type="OrthoDB" id="2454327at2"/>
<name>A0A5C7FAR1_9BACI</name>
<protein>
    <submittedName>
        <fullName evidence="1">DUF2536 family protein</fullName>
    </submittedName>
</protein>
<accession>A0A5C7FAR1</accession>